<dbReference type="Gene3D" id="1.25.40.10">
    <property type="entry name" value="Tetratricopeptide repeat domain"/>
    <property type="match status" value="2"/>
</dbReference>
<protein>
    <recommendedName>
        <fullName evidence="6">OmpR/PhoB-type domain-containing protein</fullName>
    </recommendedName>
</protein>
<dbReference type="Pfam" id="PF03704">
    <property type="entry name" value="BTAD"/>
    <property type="match status" value="1"/>
</dbReference>
<feature type="DNA-binding region" description="OmpR/PhoB-type" evidence="5">
    <location>
        <begin position="1"/>
        <end position="96"/>
    </location>
</feature>
<dbReference type="Gene3D" id="1.10.10.10">
    <property type="entry name" value="Winged helix-like DNA-binding domain superfamily/Winged helix DNA-binding domain"/>
    <property type="match status" value="1"/>
</dbReference>
<dbReference type="Pfam" id="PF00486">
    <property type="entry name" value="Trans_reg_C"/>
    <property type="match status" value="1"/>
</dbReference>
<dbReference type="EMBL" id="BAAATD010000006">
    <property type="protein sequence ID" value="GAA2608872.1"/>
    <property type="molecule type" value="Genomic_DNA"/>
</dbReference>
<evidence type="ECO:0000256" key="3">
    <source>
        <dbReference type="ARBA" id="ARBA00023125"/>
    </source>
</evidence>
<dbReference type="CDD" id="cd15831">
    <property type="entry name" value="BTAD"/>
    <property type="match status" value="1"/>
</dbReference>
<dbReference type="SUPFAM" id="SSF46894">
    <property type="entry name" value="C-terminal effector domain of the bipartite response regulators"/>
    <property type="match status" value="1"/>
</dbReference>
<evidence type="ECO:0000313" key="8">
    <source>
        <dbReference type="Proteomes" id="UP001501509"/>
    </source>
</evidence>
<dbReference type="RefSeq" id="WP_344544405.1">
    <property type="nucleotide sequence ID" value="NZ_BAAATD010000006.1"/>
</dbReference>
<dbReference type="PROSITE" id="PS51755">
    <property type="entry name" value="OMPR_PHOB"/>
    <property type="match status" value="1"/>
</dbReference>
<dbReference type="InterPro" id="IPR036388">
    <property type="entry name" value="WH-like_DNA-bd_sf"/>
</dbReference>
<dbReference type="PANTHER" id="PTHR35807">
    <property type="entry name" value="TRANSCRIPTIONAL REGULATOR REDD-RELATED"/>
    <property type="match status" value="1"/>
</dbReference>
<dbReference type="InterPro" id="IPR001867">
    <property type="entry name" value="OmpR/PhoB-type_DNA-bd"/>
</dbReference>
<dbReference type="InterPro" id="IPR011990">
    <property type="entry name" value="TPR-like_helical_dom_sf"/>
</dbReference>
<comment type="similarity">
    <text evidence="1">Belongs to the AfsR/DnrI/RedD regulatory family.</text>
</comment>
<dbReference type="PANTHER" id="PTHR35807:SF1">
    <property type="entry name" value="TRANSCRIPTIONAL REGULATOR REDD"/>
    <property type="match status" value="1"/>
</dbReference>
<dbReference type="InterPro" id="IPR051677">
    <property type="entry name" value="AfsR-DnrI-RedD_regulator"/>
</dbReference>
<sequence>MRFGVLGPLAVWTDDGTQVKVPEAKVRALLADLLTQSGRAVSTDRLIDDLWGERPPRNPLGTLQARVSQLRRTLADAAPGGRDLVVSRVPGYLLEISPDAVDAGRFEALVERARKTDDPRSRAALLADALALWRGPAYADFEDDEFARAAIARLGEQRLAALEAHAEARLELGEHSTLTGELAGLVERHPLRERLRAAYMRALYRAGRPTEALATYGELRDRLRDELGLAVVPGDLARVERDGAESLAIFTELGDAWGRLVAMDPLERAAEIAGDYERAGRLRQEGVRVAEELGLWPEVSFKVAGLGRIALLTGDLDRARTLHERALRLAVEHSSRSSREFAEIGLGLVARRQGRLDDAEAHLRSPLAWLGRVGGSAGIAFITAELGFVAELRGDAERAVALHLEAYDGAAATADPRAVALALEGLAGARALAGRPASAASLLGTAAATRESVGAPLPPAERGDVDRITTSVRQALGDEAFATAFTEGRSRTPQDQRATFA</sequence>
<organism evidence="7 8">
    <name type="scientific">Actinomadura fulvescens</name>
    <dbReference type="NCBI Taxonomy" id="46160"/>
    <lineage>
        <taxon>Bacteria</taxon>
        <taxon>Bacillati</taxon>
        <taxon>Actinomycetota</taxon>
        <taxon>Actinomycetes</taxon>
        <taxon>Streptosporangiales</taxon>
        <taxon>Thermomonosporaceae</taxon>
        <taxon>Actinomadura</taxon>
    </lineage>
</organism>
<evidence type="ECO:0000256" key="5">
    <source>
        <dbReference type="PROSITE-ProRule" id="PRU01091"/>
    </source>
</evidence>
<dbReference type="Proteomes" id="UP001501509">
    <property type="component" value="Unassembled WGS sequence"/>
</dbReference>
<dbReference type="SMART" id="SM00862">
    <property type="entry name" value="Trans_reg_C"/>
    <property type="match status" value="1"/>
</dbReference>
<dbReference type="InterPro" id="IPR005158">
    <property type="entry name" value="BTAD"/>
</dbReference>
<keyword evidence="2" id="KW-0805">Transcription regulation</keyword>
<gene>
    <name evidence="7" type="ORF">GCM10010411_48900</name>
</gene>
<evidence type="ECO:0000259" key="6">
    <source>
        <dbReference type="PROSITE" id="PS51755"/>
    </source>
</evidence>
<evidence type="ECO:0000256" key="1">
    <source>
        <dbReference type="ARBA" id="ARBA00005820"/>
    </source>
</evidence>
<keyword evidence="4" id="KW-0804">Transcription</keyword>
<keyword evidence="3 5" id="KW-0238">DNA-binding</keyword>
<evidence type="ECO:0000256" key="2">
    <source>
        <dbReference type="ARBA" id="ARBA00023015"/>
    </source>
</evidence>
<dbReference type="SUPFAM" id="SSF48452">
    <property type="entry name" value="TPR-like"/>
    <property type="match status" value="2"/>
</dbReference>
<evidence type="ECO:0000256" key="4">
    <source>
        <dbReference type="ARBA" id="ARBA00023163"/>
    </source>
</evidence>
<dbReference type="SMART" id="SM01043">
    <property type="entry name" value="BTAD"/>
    <property type="match status" value="1"/>
</dbReference>
<evidence type="ECO:0000313" key="7">
    <source>
        <dbReference type="EMBL" id="GAA2608872.1"/>
    </source>
</evidence>
<keyword evidence="8" id="KW-1185">Reference proteome</keyword>
<name>A0ABP6CCD9_9ACTN</name>
<proteinExistence type="inferred from homology"/>
<feature type="domain" description="OmpR/PhoB-type" evidence="6">
    <location>
        <begin position="1"/>
        <end position="96"/>
    </location>
</feature>
<reference evidence="8" key="1">
    <citation type="journal article" date="2019" name="Int. J. Syst. Evol. Microbiol.">
        <title>The Global Catalogue of Microorganisms (GCM) 10K type strain sequencing project: providing services to taxonomists for standard genome sequencing and annotation.</title>
        <authorList>
            <consortium name="The Broad Institute Genomics Platform"/>
            <consortium name="The Broad Institute Genome Sequencing Center for Infectious Disease"/>
            <person name="Wu L."/>
            <person name="Ma J."/>
        </authorList>
    </citation>
    <scope>NUCLEOTIDE SEQUENCE [LARGE SCALE GENOMIC DNA]</scope>
    <source>
        <strain evidence="8">JCM 6833</strain>
    </source>
</reference>
<comment type="caution">
    <text evidence="7">The sequence shown here is derived from an EMBL/GenBank/DDBJ whole genome shotgun (WGS) entry which is preliminary data.</text>
</comment>
<dbReference type="InterPro" id="IPR016032">
    <property type="entry name" value="Sig_transdc_resp-reg_C-effctor"/>
</dbReference>
<accession>A0ABP6CCD9</accession>